<dbReference type="Pfam" id="PF00989">
    <property type="entry name" value="PAS"/>
    <property type="match status" value="1"/>
</dbReference>
<dbReference type="GO" id="GO:0030295">
    <property type="term" value="F:protein kinase activator activity"/>
    <property type="evidence" value="ECO:0007669"/>
    <property type="project" value="TreeGrafter"/>
</dbReference>
<keyword evidence="12" id="KW-0472">Membrane</keyword>
<keyword evidence="11" id="KW-0902">Two-component regulatory system</keyword>
<dbReference type="EMBL" id="CP046622">
    <property type="protein sequence ID" value="QGW82576.1"/>
    <property type="molecule type" value="Genomic_DNA"/>
</dbReference>
<dbReference type="Pfam" id="PF00512">
    <property type="entry name" value="HisKA"/>
    <property type="match status" value="1"/>
</dbReference>
<proteinExistence type="predicted"/>
<dbReference type="GO" id="GO:0005524">
    <property type="term" value="F:ATP binding"/>
    <property type="evidence" value="ECO:0007669"/>
    <property type="project" value="UniProtKB-KW"/>
</dbReference>
<dbReference type="InterPro" id="IPR004358">
    <property type="entry name" value="Sig_transdc_His_kin-like_C"/>
</dbReference>
<dbReference type="Gene3D" id="1.10.287.130">
    <property type="match status" value="1"/>
</dbReference>
<dbReference type="InterPro" id="IPR003594">
    <property type="entry name" value="HATPase_dom"/>
</dbReference>
<dbReference type="PROSITE" id="PS50112">
    <property type="entry name" value="PAS"/>
    <property type="match status" value="1"/>
</dbReference>
<dbReference type="GO" id="GO:0000155">
    <property type="term" value="F:phosphorelay sensor kinase activity"/>
    <property type="evidence" value="ECO:0007669"/>
    <property type="project" value="InterPro"/>
</dbReference>
<reference evidence="16 17" key="1">
    <citation type="submission" date="2019-12" db="EMBL/GenBank/DDBJ databases">
        <title>Hybrid Genome Assemblies of two High G+C Isolates from Undergraduate Microbiology Courses.</title>
        <authorList>
            <person name="Ne Ville C.J."/>
            <person name="Enright D."/>
            <person name="Hernandez I."/>
            <person name="Dodsworth J."/>
            <person name="Orwin P.M."/>
        </authorList>
    </citation>
    <scope>NUCLEOTIDE SEQUENCE [LARGE SCALE GENOMIC DNA]</scope>
    <source>
        <strain evidence="16 17">CSUSB</strain>
    </source>
</reference>
<evidence type="ECO:0000256" key="8">
    <source>
        <dbReference type="ARBA" id="ARBA00022777"/>
    </source>
</evidence>
<dbReference type="InterPro" id="IPR050351">
    <property type="entry name" value="BphY/WalK/GraS-like"/>
</dbReference>
<keyword evidence="6" id="KW-0812">Transmembrane</keyword>
<accession>A0A6I6HBY3</accession>
<keyword evidence="9" id="KW-0067">ATP-binding</keyword>
<dbReference type="CDD" id="cd00082">
    <property type="entry name" value="HisKA"/>
    <property type="match status" value="1"/>
</dbReference>
<feature type="coiled-coil region" evidence="13">
    <location>
        <begin position="120"/>
        <end position="151"/>
    </location>
</feature>
<dbReference type="SMART" id="SM00388">
    <property type="entry name" value="HisKA"/>
    <property type="match status" value="1"/>
</dbReference>
<dbReference type="SUPFAM" id="SSF55785">
    <property type="entry name" value="PYP-like sensor domain (PAS domain)"/>
    <property type="match status" value="1"/>
</dbReference>
<dbReference type="SMART" id="SM00387">
    <property type="entry name" value="HATPase_c"/>
    <property type="match status" value="1"/>
</dbReference>
<dbReference type="GO" id="GO:0000156">
    <property type="term" value="F:phosphorelay response regulator activity"/>
    <property type="evidence" value="ECO:0007669"/>
    <property type="project" value="TreeGrafter"/>
</dbReference>
<comment type="subcellular location">
    <subcellularLocation>
        <location evidence="2">Membrane</location>
        <topology evidence="2">Multi-pass membrane protein</topology>
    </subcellularLocation>
</comment>
<dbReference type="Proteomes" id="UP000425817">
    <property type="component" value="Chromosome"/>
</dbReference>
<name>A0A6I6HBY3_VARPD</name>
<dbReference type="InterPro" id="IPR005467">
    <property type="entry name" value="His_kinase_dom"/>
</dbReference>
<dbReference type="InterPro" id="IPR013767">
    <property type="entry name" value="PAS_fold"/>
</dbReference>
<dbReference type="PANTHER" id="PTHR42878:SF7">
    <property type="entry name" value="SENSOR HISTIDINE KINASE GLRK"/>
    <property type="match status" value="1"/>
</dbReference>
<keyword evidence="13" id="KW-0175">Coiled coil</keyword>
<evidence type="ECO:0000256" key="4">
    <source>
        <dbReference type="ARBA" id="ARBA00022553"/>
    </source>
</evidence>
<evidence type="ECO:0000256" key="7">
    <source>
        <dbReference type="ARBA" id="ARBA00022741"/>
    </source>
</evidence>
<feature type="domain" description="PAS" evidence="15">
    <location>
        <begin position="11"/>
        <end position="56"/>
    </location>
</feature>
<dbReference type="SUPFAM" id="SSF47384">
    <property type="entry name" value="Homodimeric domain of signal transducing histidine kinase"/>
    <property type="match status" value="1"/>
</dbReference>
<keyword evidence="8" id="KW-0418">Kinase</keyword>
<dbReference type="CDD" id="cd00075">
    <property type="entry name" value="HATPase"/>
    <property type="match status" value="1"/>
</dbReference>
<dbReference type="RefSeq" id="WP_157613914.1">
    <property type="nucleotide sequence ID" value="NZ_CP046622.1"/>
</dbReference>
<protein>
    <recommendedName>
        <fullName evidence="3">histidine kinase</fullName>
        <ecNumber evidence="3">2.7.13.3</ecNumber>
    </recommendedName>
</protein>
<gene>
    <name evidence="16" type="ORF">GOQ09_13760</name>
</gene>
<evidence type="ECO:0000256" key="6">
    <source>
        <dbReference type="ARBA" id="ARBA00022692"/>
    </source>
</evidence>
<evidence type="ECO:0000256" key="1">
    <source>
        <dbReference type="ARBA" id="ARBA00000085"/>
    </source>
</evidence>
<comment type="catalytic activity">
    <reaction evidence="1">
        <text>ATP + protein L-histidine = ADP + protein N-phospho-L-histidine.</text>
        <dbReference type="EC" id="2.7.13.3"/>
    </reaction>
</comment>
<keyword evidence="4" id="KW-0597">Phosphoprotein</keyword>
<evidence type="ECO:0000259" key="15">
    <source>
        <dbReference type="PROSITE" id="PS50112"/>
    </source>
</evidence>
<dbReference type="InterPro" id="IPR000014">
    <property type="entry name" value="PAS"/>
</dbReference>
<sequence length="381" mass="41424">MTALRPADEMLLDGVPCGLVETDAKGVFLRVNKPFCAWLGYDKADLVGKKRLQDLLTMGARIFHQTHWAPLLEMQGSISELKLDVRHRNGSTLPMVLNAVRHGHGPDHTQEVALFVARDRDKYEQELLLSRKKLEAHIAEVERLQAETKDRALFAEQMIGIVSHDLRNPLSAVHTGIQVLFKHAPTDNQARVLSRMAQSVDRANRLVSDLLDFTVARVGKGIAINPQPVDLHEVVAQSVAELALSFPDRTLRHETEGRGACRADPDRVAQLVGNLVANAVTYGDPHREVTIKTSVSPERVEVSVHNWGPAIPSELISALFQPMVRGSPASTGRSVGLGLFIIMGIAKAHGGQVAVESSNAEGTTFVATLPMSGESTLSPAG</sequence>
<evidence type="ECO:0000256" key="3">
    <source>
        <dbReference type="ARBA" id="ARBA00012438"/>
    </source>
</evidence>
<dbReference type="AlphaFoldDB" id="A0A6I6HBY3"/>
<dbReference type="Pfam" id="PF02518">
    <property type="entry name" value="HATPase_c"/>
    <property type="match status" value="1"/>
</dbReference>
<dbReference type="InterPro" id="IPR036097">
    <property type="entry name" value="HisK_dim/P_sf"/>
</dbReference>
<dbReference type="OrthoDB" id="8807260at2"/>
<dbReference type="GO" id="GO:0016020">
    <property type="term" value="C:membrane"/>
    <property type="evidence" value="ECO:0007669"/>
    <property type="project" value="UniProtKB-SubCell"/>
</dbReference>
<keyword evidence="5" id="KW-0808">Transferase</keyword>
<evidence type="ECO:0000313" key="17">
    <source>
        <dbReference type="Proteomes" id="UP000425817"/>
    </source>
</evidence>
<evidence type="ECO:0000256" key="10">
    <source>
        <dbReference type="ARBA" id="ARBA00022989"/>
    </source>
</evidence>
<dbReference type="Gene3D" id="3.30.450.20">
    <property type="entry name" value="PAS domain"/>
    <property type="match status" value="1"/>
</dbReference>
<dbReference type="GO" id="GO:0007234">
    <property type="term" value="P:osmosensory signaling via phosphorelay pathway"/>
    <property type="evidence" value="ECO:0007669"/>
    <property type="project" value="TreeGrafter"/>
</dbReference>
<keyword evidence="7" id="KW-0547">Nucleotide-binding</keyword>
<dbReference type="SUPFAM" id="SSF55874">
    <property type="entry name" value="ATPase domain of HSP90 chaperone/DNA topoisomerase II/histidine kinase"/>
    <property type="match status" value="1"/>
</dbReference>
<dbReference type="EC" id="2.7.13.3" evidence="3"/>
<evidence type="ECO:0000259" key="14">
    <source>
        <dbReference type="PROSITE" id="PS50109"/>
    </source>
</evidence>
<organism evidence="16 17">
    <name type="scientific">Variovorax paradoxus</name>
    <dbReference type="NCBI Taxonomy" id="34073"/>
    <lineage>
        <taxon>Bacteria</taxon>
        <taxon>Pseudomonadati</taxon>
        <taxon>Pseudomonadota</taxon>
        <taxon>Betaproteobacteria</taxon>
        <taxon>Burkholderiales</taxon>
        <taxon>Comamonadaceae</taxon>
        <taxon>Variovorax</taxon>
    </lineage>
</organism>
<dbReference type="InterPro" id="IPR035965">
    <property type="entry name" value="PAS-like_dom_sf"/>
</dbReference>
<dbReference type="InterPro" id="IPR003661">
    <property type="entry name" value="HisK_dim/P_dom"/>
</dbReference>
<dbReference type="PANTHER" id="PTHR42878">
    <property type="entry name" value="TWO-COMPONENT HISTIDINE KINASE"/>
    <property type="match status" value="1"/>
</dbReference>
<evidence type="ECO:0000256" key="11">
    <source>
        <dbReference type="ARBA" id="ARBA00023012"/>
    </source>
</evidence>
<evidence type="ECO:0000256" key="13">
    <source>
        <dbReference type="SAM" id="Coils"/>
    </source>
</evidence>
<dbReference type="SMART" id="SM00091">
    <property type="entry name" value="PAS"/>
    <property type="match status" value="1"/>
</dbReference>
<dbReference type="CDD" id="cd00130">
    <property type="entry name" value="PAS"/>
    <property type="match status" value="1"/>
</dbReference>
<feature type="domain" description="Histidine kinase" evidence="14">
    <location>
        <begin position="161"/>
        <end position="373"/>
    </location>
</feature>
<dbReference type="Gene3D" id="3.30.565.10">
    <property type="entry name" value="Histidine kinase-like ATPase, C-terminal domain"/>
    <property type="match status" value="1"/>
</dbReference>
<evidence type="ECO:0000256" key="2">
    <source>
        <dbReference type="ARBA" id="ARBA00004141"/>
    </source>
</evidence>
<evidence type="ECO:0000313" key="16">
    <source>
        <dbReference type="EMBL" id="QGW82576.1"/>
    </source>
</evidence>
<evidence type="ECO:0000256" key="12">
    <source>
        <dbReference type="ARBA" id="ARBA00023136"/>
    </source>
</evidence>
<evidence type="ECO:0000256" key="5">
    <source>
        <dbReference type="ARBA" id="ARBA00022679"/>
    </source>
</evidence>
<dbReference type="NCBIfam" id="TIGR00229">
    <property type="entry name" value="sensory_box"/>
    <property type="match status" value="1"/>
</dbReference>
<dbReference type="PROSITE" id="PS50109">
    <property type="entry name" value="HIS_KIN"/>
    <property type="match status" value="1"/>
</dbReference>
<dbReference type="InterPro" id="IPR036890">
    <property type="entry name" value="HATPase_C_sf"/>
</dbReference>
<dbReference type="PRINTS" id="PR00344">
    <property type="entry name" value="BCTRLSENSOR"/>
</dbReference>
<evidence type="ECO:0000256" key="9">
    <source>
        <dbReference type="ARBA" id="ARBA00022840"/>
    </source>
</evidence>
<keyword evidence="10" id="KW-1133">Transmembrane helix</keyword>